<reference evidence="2" key="2">
    <citation type="submission" date="2023-07" db="EMBL/GenBank/DDBJ databases">
        <authorList>
            <person name="Jung D.-H."/>
        </authorList>
    </citation>
    <scope>NUCLEOTIDE SEQUENCE [LARGE SCALE GENOMIC DNA]</scope>
    <source>
        <strain evidence="2">JA-25</strain>
    </source>
</reference>
<evidence type="ECO:0000313" key="1">
    <source>
        <dbReference type="EMBL" id="NID13045.1"/>
    </source>
</evidence>
<dbReference type="Proteomes" id="UP000606008">
    <property type="component" value="Unassembled WGS sequence"/>
</dbReference>
<proteinExistence type="predicted"/>
<organism evidence="1 2">
    <name type="scientific">Fibrivirga algicola</name>
    <dbReference type="NCBI Taxonomy" id="2950420"/>
    <lineage>
        <taxon>Bacteria</taxon>
        <taxon>Pseudomonadati</taxon>
        <taxon>Bacteroidota</taxon>
        <taxon>Cytophagia</taxon>
        <taxon>Cytophagales</taxon>
        <taxon>Spirosomataceae</taxon>
        <taxon>Fibrivirga</taxon>
    </lineage>
</organism>
<comment type="caution">
    <text evidence="1">The sequence shown here is derived from an EMBL/GenBank/DDBJ whole genome shotgun (WGS) entry which is preliminary data.</text>
</comment>
<evidence type="ECO:0008006" key="3">
    <source>
        <dbReference type="Google" id="ProtNLM"/>
    </source>
</evidence>
<keyword evidence="2" id="KW-1185">Reference proteome</keyword>
<accession>A0ABX0QKR2</accession>
<name>A0ABX0QKR2_9BACT</name>
<dbReference type="EMBL" id="WAEL01000010">
    <property type="protein sequence ID" value="NID13045.1"/>
    <property type="molecule type" value="Genomic_DNA"/>
</dbReference>
<reference evidence="2" key="1">
    <citation type="submission" date="2019-09" db="EMBL/GenBank/DDBJ databases">
        <authorList>
            <person name="Jung D.-H."/>
        </authorList>
    </citation>
    <scope>NUCLEOTIDE SEQUENCE [LARGE SCALE GENOMIC DNA]</scope>
    <source>
        <strain evidence="2">JA-25</strain>
    </source>
</reference>
<evidence type="ECO:0000313" key="2">
    <source>
        <dbReference type="Proteomes" id="UP000606008"/>
    </source>
</evidence>
<gene>
    <name evidence="1" type="ORF">F7231_22930</name>
</gene>
<protein>
    <recommendedName>
        <fullName evidence="3">Lipoprotein</fullName>
    </recommendedName>
</protein>
<dbReference type="RefSeq" id="WP_166693698.1">
    <property type="nucleotide sequence ID" value="NZ_WAEL01000010.1"/>
</dbReference>
<sequence length="187" mass="21496">MFFALLSCDKGEEQRVQILSVDSSFTVIKQTAPVLADSCVPSCWPRVFERETDSKPYRVFIVSLTIPGEIDWFSSHDFARRITDSLSYPLLMYLRTLAARELLPAGTSGDISKRLQYDVVDQLLSRRMDSVKDVGYLQVSQVIVDAKNRRGMYIIQQTGTGYVELLVQIRWVNGRWQFVREDRMSIS</sequence>